<proteinExistence type="predicted"/>
<evidence type="ECO:0008006" key="3">
    <source>
        <dbReference type="Google" id="ProtNLM"/>
    </source>
</evidence>
<evidence type="ECO:0000313" key="2">
    <source>
        <dbReference type="EMBL" id="CBA75284.1"/>
    </source>
</evidence>
<name>D2U2J8_9GAMM</name>
<gene>
    <name evidence="2" type="ORF">ARN_28230</name>
</gene>
<dbReference type="EMBL" id="FN545251">
    <property type="protein sequence ID" value="CBA75284.1"/>
    <property type="molecule type" value="Genomic_DNA"/>
</dbReference>
<reference evidence="2" key="1">
    <citation type="journal article" date="2010" name="Insect Mol. Biol.">
        <title>The draft genome sequence of Arsenophonus nasoniae, son-killer bacterium of Nasonia vitripennis, reveals genes associated with virulence and symbiosis.</title>
        <authorList>
            <person name="Wilkes T."/>
            <person name="Darby A.C."/>
            <person name="Choi J."/>
            <person name="Colborne J.K."/>
            <person name="Werren J.H."/>
            <person name="Hurst G.D.D."/>
        </authorList>
    </citation>
    <scope>NUCLEOTIDE SEQUENCE</scope>
</reference>
<keyword evidence="1" id="KW-1133">Transmembrane helix</keyword>
<dbReference type="AlphaFoldDB" id="D2U2J8"/>
<evidence type="ECO:0000256" key="1">
    <source>
        <dbReference type="SAM" id="Phobius"/>
    </source>
</evidence>
<keyword evidence="1" id="KW-0812">Transmembrane</keyword>
<dbReference type="PANTHER" id="PTHR38775">
    <property type="entry name" value="INNER MEMBRANE PROTEIN-RELATED"/>
    <property type="match status" value="1"/>
</dbReference>
<keyword evidence="1" id="KW-0472">Membrane</keyword>
<feature type="transmembrane region" description="Helical" evidence="1">
    <location>
        <begin position="62"/>
        <end position="81"/>
    </location>
</feature>
<dbReference type="Pfam" id="PF06611">
    <property type="entry name" value="DUF1145"/>
    <property type="match status" value="1"/>
</dbReference>
<dbReference type="PANTHER" id="PTHR38775:SF1">
    <property type="entry name" value="INNER MEMBRANE PROTEIN"/>
    <property type="match status" value="1"/>
</dbReference>
<feature type="transmembrane region" description="Helical" evidence="1">
    <location>
        <begin position="6"/>
        <end position="26"/>
    </location>
</feature>
<feature type="transmembrane region" description="Helical" evidence="1">
    <location>
        <begin position="35"/>
        <end position="56"/>
    </location>
</feature>
<organism evidence="2">
    <name type="scientific">Arsenophonus nasoniae</name>
    <name type="common">son-killer infecting Nasonia vitripennis</name>
    <dbReference type="NCBI Taxonomy" id="638"/>
    <lineage>
        <taxon>Bacteria</taxon>
        <taxon>Pseudomonadati</taxon>
        <taxon>Pseudomonadota</taxon>
        <taxon>Gammaproteobacteria</taxon>
        <taxon>Enterobacterales</taxon>
        <taxon>Morganellaceae</taxon>
        <taxon>Arsenophonus</taxon>
    </lineage>
</organism>
<accession>D2U2J8</accession>
<protein>
    <recommendedName>
        <fullName evidence="3">DUF1145 family protein</fullName>
    </recommendedName>
</protein>
<sequence length="92" mass="11001">MENIMLINAGKLLMVFVWGFMIFNLIHPFPKPLKYFIDVAMIFMHAMQAIFLQAAFAKTEKHPRWLQIKIFIFGVFELLAWQKRQKTDKLQQ</sequence>
<dbReference type="InterPro" id="IPR009525">
    <property type="entry name" value="DUF1145"/>
</dbReference>